<reference evidence="3 4" key="1">
    <citation type="submission" date="2016-11" db="EMBL/GenBank/DDBJ databases">
        <authorList>
            <person name="Jaros S."/>
            <person name="Januszkiewicz K."/>
            <person name="Wedrychowicz H."/>
        </authorList>
    </citation>
    <scope>NUCLEOTIDE SEQUENCE [LARGE SCALE GENOMIC DNA]</scope>
    <source>
        <strain evidence="3 4">DSM 21074</strain>
    </source>
</reference>
<sequence>MTETELQAYLTATYPRENERHEWKEYASLKHNFGGHAGEDLISYVAAFANLEGGVLIMGLRDQGHVITGLQDPAGHTPENLPQRLTTKCTNLPTEGLQVEEYVTSDTGKHVWVLHIPKHRPRRPVFAHASKWQRLGDSLIPLTPEREEAILREPLQQPEDWSRIVCTDATLADLDPVSLQLARVNYKTKHPKLATEVDEWDDATFLNKAKVCINGQITRATLLLLGREEAVHYLNLSPRITWILKNERGEELDYRHFMPPFLTAVDEVYTLIRNLRYRYIKDETLFPEEAEMYDRFVVREALHNCIAHQQYQGNTGRISIVEMPDQLVFLNAGPFLPGTVENVIQRDAPEPDGQNPFLAEAMVNLNMIDTIGSGIKRMFRLQREKYFPLPDYELVNNLVKVTIIGRVLDLAYARVLARHPDLTLSEIMLLDKVQKHKALTNDEVDYLRKRRLVEGRKDSLYISSGVAAKTSQNVTYLKNKGLGNAHYEGMIVTLVDSCQGVSRDDINELLWDQLPLHLSEEAKTKKIDQFINKLRRNKRIRNIGSRVQSCWISGQSEASSNSYPKKEGRLETSEQQVPLDKG</sequence>
<dbReference type="STRING" id="1121955.SAMN02745146_3053"/>
<dbReference type="InterPro" id="IPR038475">
    <property type="entry name" value="RecG_C_sf"/>
</dbReference>
<keyword evidence="3" id="KW-0067">ATP-binding</keyword>
<feature type="domain" description="Schlafen AlbA-2" evidence="2">
    <location>
        <begin position="17"/>
        <end position="128"/>
    </location>
</feature>
<protein>
    <submittedName>
        <fullName evidence="3">ATP-dependent DNA helicase RecG</fullName>
    </submittedName>
</protein>
<dbReference type="PANTHER" id="PTHR30595">
    <property type="entry name" value="GLPR-RELATED TRANSCRIPTIONAL REPRESSOR"/>
    <property type="match status" value="1"/>
</dbReference>
<evidence type="ECO:0000259" key="2">
    <source>
        <dbReference type="Pfam" id="PF04326"/>
    </source>
</evidence>
<evidence type="ECO:0000313" key="4">
    <source>
        <dbReference type="Proteomes" id="UP000184418"/>
    </source>
</evidence>
<gene>
    <name evidence="3" type="ORF">SAMN02745146_3053</name>
</gene>
<keyword evidence="3" id="KW-0347">Helicase</keyword>
<accession>A0A1M6J1A8</accession>
<dbReference type="InterPro" id="IPR038461">
    <property type="entry name" value="Schlafen_AlbA_2_dom_sf"/>
</dbReference>
<dbReference type="Gene3D" id="3.30.565.60">
    <property type="match status" value="1"/>
</dbReference>
<dbReference type="EMBL" id="FQYN01000006">
    <property type="protein sequence ID" value="SHJ40457.1"/>
    <property type="molecule type" value="Genomic_DNA"/>
</dbReference>
<dbReference type="PANTHER" id="PTHR30595:SF6">
    <property type="entry name" value="SCHLAFEN ALBA-2 DOMAIN-CONTAINING PROTEIN"/>
    <property type="match status" value="1"/>
</dbReference>
<organism evidence="3 4">
    <name type="scientific">Hymenobacter daecheongensis DSM 21074</name>
    <dbReference type="NCBI Taxonomy" id="1121955"/>
    <lineage>
        <taxon>Bacteria</taxon>
        <taxon>Pseudomonadati</taxon>
        <taxon>Bacteroidota</taxon>
        <taxon>Cytophagia</taxon>
        <taxon>Cytophagales</taxon>
        <taxon>Hymenobacteraceae</taxon>
        <taxon>Hymenobacter</taxon>
    </lineage>
</organism>
<keyword evidence="3" id="KW-0547">Nucleotide-binding</keyword>
<dbReference type="OrthoDB" id="9768354at2"/>
<name>A0A1M6J1A8_9BACT</name>
<dbReference type="Pfam" id="PF04326">
    <property type="entry name" value="SLFN_AlbA_2"/>
    <property type="match status" value="1"/>
</dbReference>
<keyword evidence="3" id="KW-0378">Hydrolase</keyword>
<dbReference type="RefSeq" id="WP_073110767.1">
    <property type="nucleotide sequence ID" value="NZ_FQYN01000006.1"/>
</dbReference>
<feature type="compositionally biased region" description="Polar residues" evidence="1">
    <location>
        <begin position="554"/>
        <end position="563"/>
    </location>
</feature>
<evidence type="ECO:0000256" key="1">
    <source>
        <dbReference type="SAM" id="MobiDB-lite"/>
    </source>
</evidence>
<proteinExistence type="predicted"/>
<dbReference type="Pfam" id="PF13749">
    <property type="entry name" value="HATPase_c_4"/>
    <property type="match status" value="1"/>
</dbReference>
<dbReference type="Proteomes" id="UP000184418">
    <property type="component" value="Unassembled WGS sequence"/>
</dbReference>
<feature type="region of interest" description="Disordered" evidence="1">
    <location>
        <begin position="554"/>
        <end position="582"/>
    </location>
</feature>
<dbReference type="InterPro" id="IPR007421">
    <property type="entry name" value="Schlafen_AlbA_2_dom"/>
</dbReference>
<keyword evidence="4" id="KW-1185">Reference proteome</keyword>
<dbReference type="GO" id="GO:0004386">
    <property type="term" value="F:helicase activity"/>
    <property type="evidence" value="ECO:0007669"/>
    <property type="project" value="UniProtKB-KW"/>
</dbReference>
<dbReference type="Gene3D" id="3.30.950.30">
    <property type="entry name" value="Schlafen, AAA domain"/>
    <property type="match status" value="1"/>
</dbReference>
<evidence type="ECO:0000313" key="3">
    <source>
        <dbReference type="EMBL" id="SHJ40457.1"/>
    </source>
</evidence>
<dbReference type="AlphaFoldDB" id="A0A1M6J1A8"/>